<keyword evidence="2" id="KW-0812">Transmembrane</keyword>
<dbReference type="RefSeq" id="XP_018033705.1">
    <property type="nucleotide sequence ID" value="XM_018185109.1"/>
</dbReference>
<feature type="transmembrane region" description="Helical" evidence="2">
    <location>
        <begin position="112"/>
        <end position="131"/>
    </location>
</feature>
<keyword evidence="4" id="KW-1185">Reference proteome</keyword>
<evidence type="ECO:0000313" key="3">
    <source>
        <dbReference type="EMBL" id="OAG03340.1"/>
    </source>
</evidence>
<feature type="transmembrane region" description="Helical" evidence="2">
    <location>
        <begin position="557"/>
        <end position="584"/>
    </location>
</feature>
<protein>
    <submittedName>
        <fullName evidence="3">Uncharacterized protein</fullName>
    </submittedName>
</protein>
<feature type="transmembrane region" description="Helical" evidence="2">
    <location>
        <begin position="36"/>
        <end position="60"/>
    </location>
</feature>
<organism evidence="3 4">
    <name type="scientific">Paraphaeosphaeria sporulosa</name>
    <dbReference type="NCBI Taxonomy" id="1460663"/>
    <lineage>
        <taxon>Eukaryota</taxon>
        <taxon>Fungi</taxon>
        <taxon>Dikarya</taxon>
        <taxon>Ascomycota</taxon>
        <taxon>Pezizomycotina</taxon>
        <taxon>Dothideomycetes</taxon>
        <taxon>Pleosporomycetidae</taxon>
        <taxon>Pleosporales</taxon>
        <taxon>Massarineae</taxon>
        <taxon>Didymosphaeriaceae</taxon>
        <taxon>Paraphaeosphaeria</taxon>
    </lineage>
</organism>
<proteinExistence type="predicted"/>
<sequence length="711" mass="78892">MSEVEAQFVKRGLWVNWSQGPIMGQTLTVDSSVANVVVALLAICTSIGTAQLFNLAIFLYHQLRAHGQPSDGLYWQQQALLRTLPTPTAFVADYMKLWWSWRTKSKKALMRSWIAAVIVLCYAIASIAAGISTSYAVDTTNLEVLVDSSLCRLVDVPKLAADANASLAFATGMIPYIHTYTQNCYQNTTTAPATCRNMYIQPKVPLTVEQASCPWQPSLCLDGERPAISMDSGLLDVSATFGWNLKARDNLWVRRRTTCNVLPLEGREKKVNLSSLSDTLGFEPLPNEQGYAYLFGNYTDIPPEMHPEYLYKASLLFANRTKTYGSISTITRAHSNSFMWGLNWRTLDEMNRTDADVALAFITLNNVLYHNPVNDPLFSAHQEVPYGNGPLSQTEYKSDHLAGALGCAVQHQFCASKSSSDKSCTSLGALPADDSSLAAQFSDLTGLQQSLMKLLWAASFLNDVTNGASSDELLAYGLTMNGLVTELPDNQWAKEVVNWENYAWAGFQIMMSDAAIGPITRTELADSYTNAPATAADSALCQSMRMRKAGGFANVNVFGLAFVLTFSAIISFINFFILRFFIFLKRFRKTLAPRLDRWVNDGIFQLQRRAFEANESTTWIDSEKEIPTTTYATTMSELPTVRRTIRRSATAATLVDKSAILKWELEERQPTITESERSLTARSDESFTDRGHVSQGEISLVQHSSPSAHSR</sequence>
<feature type="compositionally biased region" description="Polar residues" evidence="1">
    <location>
        <begin position="701"/>
        <end position="711"/>
    </location>
</feature>
<evidence type="ECO:0000256" key="1">
    <source>
        <dbReference type="SAM" id="MobiDB-lite"/>
    </source>
</evidence>
<feature type="region of interest" description="Disordered" evidence="1">
    <location>
        <begin position="672"/>
        <end position="711"/>
    </location>
</feature>
<reference evidence="3 4" key="1">
    <citation type="submission" date="2016-05" db="EMBL/GenBank/DDBJ databases">
        <title>Comparative analysis of secretome profiles of manganese(II)-oxidizing ascomycete fungi.</title>
        <authorList>
            <consortium name="DOE Joint Genome Institute"/>
            <person name="Zeiner C.A."/>
            <person name="Purvine S.O."/>
            <person name="Zink E.M."/>
            <person name="Wu S."/>
            <person name="Pasa-Tolic L."/>
            <person name="Chaput D.L."/>
            <person name="Haridas S."/>
            <person name="Grigoriev I.V."/>
            <person name="Santelli C.M."/>
            <person name="Hansel C.M."/>
        </authorList>
    </citation>
    <scope>NUCLEOTIDE SEQUENCE [LARGE SCALE GENOMIC DNA]</scope>
    <source>
        <strain evidence="3 4">AP3s5-JAC2a</strain>
    </source>
</reference>
<keyword evidence="2" id="KW-1133">Transmembrane helix</keyword>
<evidence type="ECO:0000313" key="4">
    <source>
        <dbReference type="Proteomes" id="UP000077069"/>
    </source>
</evidence>
<dbReference type="Proteomes" id="UP000077069">
    <property type="component" value="Unassembled WGS sequence"/>
</dbReference>
<dbReference type="EMBL" id="KV441555">
    <property type="protein sequence ID" value="OAG03340.1"/>
    <property type="molecule type" value="Genomic_DNA"/>
</dbReference>
<evidence type="ECO:0000256" key="2">
    <source>
        <dbReference type="SAM" id="Phobius"/>
    </source>
</evidence>
<dbReference type="InParanoid" id="A0A177C9D9"/>
<accession>A0A177C9D9</accession>
<name>A0A177C9D9_9PLEO</name>
<dbReference type="GeneID" id="28768595"/>
<dbReference type="AlphaFoldDB" id="A0A177C9D9"/>
<gene>
    <name evidence="3" type="ORF">CC84DRAFT_1261916</name>
</gene>
<dbReference type="OrthoDB" id="3540210at2759"/>
<keyword evidence="2" id="KW-0472">Membrane</keyword>
<feature type="compositionally biased region" description="Basic and acidic residues" evidence="1">
    <location>
        <begin position="672"/>
        <end position="692"/>
    </location>
</feature>